<dbReference type="Pfam" id="PF13568">
    <property type="entry name" value="OMP_b-brl_2"/>
    <property type="match status" value="1"/>
</dbReference>
<comment type="caution">
    <text evidence="3">The sequence shown here is derived from an EMBL/GenBank/DDBJ whole genome shotgun (WGS) entry which is preliminary data.</text>
</comment>
<evidence type="ECO:0000256" key="1">
    <source>
        <dbReference type="SAM" id="SignalP"/>
    </source>
</evidence>
<feature type="chain" id="PRO_5016278593" description="Outer membrane protein beta-barrel domain-containing protein" evidence="1">
    <location>
        <begin position="21"/>
        <end position="222"/>
    </location>
</feature>
<protein>
    <recommendedName>
        <fullName evidence="2">Outer membrane protein beta-barrel domain-containing protein</fullName>
    </recommendedName>
</protein>
<organism evidence="3 4">
    <name type="scientific">Spirosoma telluris</name>
    <dbReference type="NCBI Taxonomy" id="2183553"/>
    <lineage>
        <taxon>Bacteria</taxon>
        <taxon>Pseudomonadati</taxon>
        <taxon>Bacteroidota</taxon>
        <taxon>Cytophagia</taxon>
        <taxon>Cytophagales</taxon>
        <taxon>Cytophagaceae</taxon>
        <taxon>Spirosoma</taxon>
    </lineage>
</organism>
<dbReference type="InterPro" id="IPR011250">
    <property type="entry name" value="OMP/PagP_B-barrel"/>
</dbReference>
<accession>A0A327NQB8</accession>
<sequence length="222" mass="24830">MKTLLTTLAALCLTVYSLKAQENSPAKTNQVKFGVFAGMNYAYSLVGYHYPIYFKPQASLLAGVDIQYRLTNQASLHLQPSWTQVTDAKSKSKNNYSTISLSTIKLPVVYRYYVSPNRKLFCIQTGLSYNYLTSSNFREQLDAVCITAPCPVFMGPDTPSSNKSAVSGMAGIGFSIELQKISVPITLQYERYFSNYLFPNQYDAQPSRVKFESFALTTGINF</sequence>
<dbReference type="AlphaFoldDB" id="A0A327NQB8"/>
<gene>
    <name evidence="3" type="ORF">HMF3257_30745</name>
</gene>
<dbReference type="EMBL" id="QLII01000001">
    <property type="protein sequence ID" value="RAI77462.1"/>
    <property type="molecule type" value="Genomic_DNA"/>
</dbReference>
<dbReference type="OrthoDB" id="958552at2"/>
<name>A0A327NQB8_9BACT</name>
<reference evidence="3 4" key="1">
    <citation type="submission" date="2018-06" db="EMBL/GenBank/DDBJ databases">
        <title>Spirosoma sp. HMF3257 Genome sequencing and assembly.</title>
        <authorList>
            <person name="Kang H."/>
            <person name="Cha I."/>
            <person name="Kim H."/>
            <person name="Kang J."/>
            <person name="Joh K."/>
        </authorList>
    </citation>
    <scope>NUCLEOTIDE SEQUENCE [LARGE SCALE GENOMIC DNA]</scope>
    <source>
        <strain evidence="3 4">HMF3257</strain>
    </source>
</reference>
<dbReference type="RefSeq" id="WP_111348144.1">
    <property type="nucleotide sequence ID" value="NZ_QLII01000001.1"/>
</dbReference>
<feature type="signal peptide" evidence="1">
    <location>
        <begin position="1"/>
        <end position="20"/>
    </location>
</feature>
<dbReference type="Proteomes" id="UP000249016">
    <property type="component" value="Unassembled WGS sequence"/>
</dbReference>
<dbReference type="SUPFAM" id="SSF56925">
    <property type="entry name" value="OMPA-like"/>
    <property type="match status" value="1"/>
</dbReference>
<evidence type="ECO:0000313" key="3">
    <source>
        <dbReference type="EMBL" id="RAI77462.1"/>
    </source>
</evidence>
<feature type="domain" description="Outer membrane protein beta-barrel" evidence="2">
    <location>
        <begin position="20"/>
        <end position="189"/>
    </location>
</feature>
<keyword evidence="4" id="KW-1185">Reference proteome</keyword>
<keyword evidence="1" id="KW-0732">Signal</keyword>
<proteinExistence type="predicted"/>
<evidence type="ECO:0000259" key="2">
    <source>
        <dbReference type="Pfam" id="PF13568"/>
    </source>
</evidence>
<evidence type="ECO:0000313" key="4">
    <source>
        <dbReference type="Proteomes" id="UP000249016"/>
    </source>
</evidence>
<dbReference type="InterPro" id="IPR025665">
    <property type="entry name" value="Beta-barrel_OMP_2"/>
</dbReference>